<dbReference type="Gene3D" id="3.40.50.10130">
    <property type="match status" value="1"/>
</dbReference>
<dbReference type="InterPro" id="IPR047520">
    <property type="entry name" value="XPF_nuclease"/>
</dbReference>
<accession>A0A5E4MCQ1</accession>
<dbReference type="PANTHER" id="PTHR10150">
    <property type="entry name" value="DNA REPAIR ENDONUCLEASE XPF"/>
    <property type="match status" value="1"/>
</dbReference>
<gene>
    <name evidence="12" type="ORF">CINCED_3A005381</name>
</gene>
<comment type="subcellular location">
    <subcellularLocation>
        <location evidence="1">Nucleus</location>
    </subcellularLocation>
</comment>
<dbReference type="SUPFAM" id="SSF47781">
    <property type="entry name" value="RuvA domain 2-like"/>
    <property type="match status" value="1"/>
</dbReference>
<dbReference type="AlphaFoldDB" id="A0A5E4MCQ1"/>
<keyword evidence="8" id="KW-0234">DNA repair</keyword>
<comment type="similarity">
    <text evidence="2">Belongs to the XPF family.</text>
</comment>
<dbReference type="PANTHER" id="PTHR10150:SF0">
    <property type="entry name" value="DNA REPAIR ENDONUCLEASE XPF"/>
    <property type="match status" value="1"/>
</dbReference>
<dbReference type="CDD" id="cd20078">
    <property type="entry name" value="XPF_nuclease_XPF_euk"/>
    <property type="match status" value="1"/>
</dbReference>
<keyword evidence="6" id="KW-0378">Hydrolase</keyword>
<dbReference type="InterPro" id="IPR006166">
    <property type="entry name" value="ERCC4_domain"/>
</dbReference>
<name>A0A5E4MCQ1_9HEMI</name>
<dbReference type="GO" id="GO:0003697">
    <property type="term" value="F:single-stranded DNA binding"/>
    <property type="evidence" value="ECO:0007669"/>
    <property type="project" value="TreeGrafter"/>
</dbReference>
<dbReference type="GO" id="GO:0000110">
    <property type="term" value="C:nucleotide-excision repair factor 1 complex"/>
    <property type="evidence" value="ECO:0007669"/>
    <property type="project" value="TreeGrafter"/>
</dbReference>
<keyword evidence="4 12" id="KW-0255">Endonuclease</keyword>
<sequence length="867" mass="99234">MYKMLPYENQMFLDVLHEDGLVICAKGLGLEIVLLNIIKVYCDPGNLVLVIGSSTAEEDYWISQLKIDGVKPLPKVLSADTSITEREKIYLQGGVLFVSSRILVVDLLKQRIPTAQITGFLVCRAYNILESCQEAFALRLYRMENKSGFIKAFSTSSQSFTYGFTKIERIMKTLFVPKLYLWPRFHIDVKNSLDKIKPQVIELHVELTSAMMEIQTCLLDLINYSIKELKRLNPSLDTEEITVENSLSKCFHKILQTQLNPIWHRLSSTTKQIVSDLKLLRNLMISVTSLDCVRFHSMLSNYASKEYVHRSSGWLLLDSAETLFTTAKYRLFNSKKEICPEPNPKWGGLTEILKEIEQHSKESGEIVLVLVESTKTCCQLKNLLVKGADDLLLSLYNKHIKDKPIILTQKNAPKEETKVDISDDEINNEELNEDDLKSCFTLTQTKNKEGVTFTEYTNKLANETLKEPIIVIQQYKKDGDFLSFPRTLRELQPKYIVMYDANMTAVRQIEVFQNSDAQFKLTVYFLIFAGSTEEQAYLTTLKREKLLFDFLIKEKAVMVIPKGQDGKDEDCPELSRDLGVHPSDMLDDDEDKSFNPGQTNKIKETPKVIVDMREFRSDLPVLLHRRGIDIEPVTLQIGDYILTPEMCVERKSIDDLIGSLKSGRLYQQALMMCRHYTKPILLIEFDQNKPFDLQGRFYLSKDMTTSHRNDITSKLQLLTLHFPKLRLVWSPSPFATAELFHELKEGKNQPISSEAANVGLESGQNFDEEHFNAIIKDFIGKLPGVTSQNIFNLLNKGKSLIHMLTMSLNELKIIAGNSTDAETLYNVLHRKLKPSNQQTIDVKSEPSKGFRATMAKKRFKFSNKKSK</sequence>
<dbReference type="Gene3D" id="1.10.150.20">
    <property type="entry name" value="5' to 3' exonuclease, C-terminal subdomain"/>
    <property type="match status" value="1"/>
</dbReference>
<keyword evidence="13" id="KW-1185">Reference proteome</keyword>
<dbReference type="InterPro" id="IPR010994">
    <property type="entry name" value="RuvA_2-like"/>
</dbReference>
<dbReference type="Proteomes" id="UP000325440">
    <property type="component" value="Unassembled WGS sequence"/>
</dbReference>
<evidence type="ECO:0000256" key="7">
    <source>
        <dbReference type="ARBA" id="ARBA00023125"/>
    </source>
</evidence>
<dbReference type="EMBL" id="CABPRJ010000482">
    <property type="protein sequence ID" value="VVC28616.1"/>
    <property type="molecule type" value="Genomic_DNA"/>
</dbReference>
<dbReference type="InterPro" id="IPR011335">
    <property type="entry name" value="Restrct_endonuc-II-like"/>
</dbReference>
<evidence type="ECO:0000256" key="10">
    <source>
        <dbReference type="ARBA" id="ARBA00072370"/>
    </source>
</evidence>
<keyword evidence="5" id="KW-0227">DNA damage</keyword>
<evidence type="ECO:0000256" key="1">
    <source>
        <dbReference type="ARBA" id="ARBA00004123"/>
    </source>
</evidence>
<evidence type="ECO:0000256" key="9">
    <source>
        <dbReference type="ARBA" id="ARBA00023242"/>
    </source>
</evidence>
<evidence type="ECO:0000256" key="8">
    <source>
        <dbReference type="ARBA" id="ARBA00023204"/>
    </source>
</evidence>
<proteinExistence type="inferred from homology"/>
<evidence type="ECO:0000256" key="6">
    <source>
        <dbReference type="ARBA" id="ARBA00022801"/>
    </source>
</evidence>
<dbReference type="GO" id="GO:1901255">
    <property type="term" value="P:nucleotide-excision repair involved in interstrand cross-link repair"/>
    <property type="evidence" value="ECO:0007669"/>
    <property type="project" value="TreeGrafter"/>
</dbReference>
<dbReference type="FunFam" id="3.40.50.10130:FF:000002">
    <property type="entry name" value="DNA repair endonuclease XPF"/>
    <property type="match status" value="1"/>
</dbReference>
<keyword evidence="3" id="KW-0540">Nuclease</keyword>
<feature type="domain" description="ERCC4" evidence="11">
    <location>
        <begin position="607"/>
        <end position="687"/>
    </location>
</feature>
<reference evidence="12 13" key="1">
    <citation type="submission" date="2019-08" db="EMBL/GenBank/DDBJ databases">
        <authorList>
            <person name="Alioto T."/>
            <person name="Alioto T."/>
            <person name="Gomez Garrido J."/>
        </authorList>
    </citation>
    <scope>NUCLEOTIDE SEQUENCE [LARGE SCALE GENOMIC DNA]</scope>
</reference>
<dbReference type="GO" id="GO:0000724">
    <property type="term" value="P:double-strand break repair via homologous recombination"/>
    <property type="evidence" value="ECO:0007669"/>
    <property type="project" value="TreeGrafter"/>
</dbReference>
<keyword evidence="7" id="KW-0238">DNA-binding</keyword>
<evidence type="ECO:0000256" key="5">
    <source>
        <dbReference type="ARBA" id="ARBA00022763"/>
    </source>
</evidence>
<dbReference type="SUPFAM" id="SSF52980">
    <property type="entry name" value="Restriction endonuclease-like"/>
    <property type="match status" value="1"/>
</dbReference>
<organism evidence="12 13">
    <name type="scientific">Cinara cedri</name>
    <dbReference type="NCBI Taxonomy" id="506608"/>
    <lineage>
        <taxon>Eukaryota</taxon>
        <taxon>Metazoa</taxon>
        <taxon>Ecdysozoa</taxon>
        <taxon>Arthropoda</taxon>
        <taxon>Hexapoda</taxon>
        <taxon>Insecta</taxon>
        <taxon>Pterygota</taxon>
        <taxon>Neoptera</taxon>
        <taxon>Paraneoptera</taxon>
        <taxon>Hemiptera</taxon>
        <taxon>Sternorrhyncha</taxon>
        <taxon>Aphidomorpha</taxon>
        <taxon>Aphidoidea</taxon>
        <taxon>Aphididae</taxon>
        <taxon>Lachninae</taxon>
        <taxon>Cinara</taxon>
    </lineage>
</organism>
<dbReference type="OrthoDB" id="361020at2759"/>
<dbReference type="Pfam" id="PF02732">
    <property type="entry name" value="ERCC4"/>
    <property type="match status" value="1"/>
</dbReference>
<dbReference type="SMART" id="SM00891">
    <property type="entry name" value="ERCC4"/>
    <property type="match status" value="1"/>
</dbReference>
<dbReference type="GO" id="GO:0000014">
    <property type="term" value="F:single-stranded DNA endodeoxyribonuclease activity"/>
    <property type="evidence" value="ECO:0007669"/>
    <property type="project" value="TreeGrafter"/>
</dbReference>
<evidence type="ECO:0000313" key="12">
    <source>
        <dbReference type="EMBL" id="VVC28616.1"/>
    </source>
</evidence>
<evidence type="ECO:0000259" key="11">
    <source>
        <dbReference type="SMART" id="SM00891"/>
    </source>
</evidence>
<evidence type="ECO:0000256" key="2">
    <source>
        <dbReference type="ARBA" id="ARBA00010015"/>
    </source>
</evidence>
<evidence type="ECO:0000256" key="4">
    <source>
        <dbReference type="ARBA" id="ARBA00022759"/>
    </source>
</evidence>
<dbReference type="GO" id="GO:0000712">
    <property type="term" value="P:resolution of meiotic recombination intermediates"/>
    <property type="evidence" value="ECO:0007669"/>
    <property type="project" value="TreeGrafter"/>
</dbReference>
<evidence type="ECO:0000256" key="3">
    <source>
        <dbReference type="ARBA" id="ARBA00022722"/>
    </source>
</evidence>
<dbReference type="GO" id="GO:0003684">
    <property type="term" value="F:damaged DNA binding"/>
    <property type="evidence" value="ECO:0007669"/>
    <property type="project" value="TreeGrafter"/>
</dbReference>
<keyword evidence="9" id="KW-0539">Nucleus</keyword>
<evidence type="ECO:0000313" key="13">
    <source>
        <dbReference type="Proteomes" id="UP000325440"/>
    </source>
</evidence>
<protein>
    <recommendedName>
        <fullName evidence="10">DNA repair endonuclease XPF</fullName>
    </recommendedName>
</protein>